<protein>
    <submittedName>
        <fullName evidence="2">Nuclear transport factor 2 family protein</fullName>
    </submittedName>
</protein>
<dbReference type="EMBL" id="JABENB010000003">
    <property type="protein sequence ID" value="NNG40883.1"/>
    <property type="molecule type" value="Genomic_DNA"/>
</dbReference>
<dbReference type="Pfam" id="PF12680">
    <property type="entry name" value="SnoaL_2"/>
    <property type="match status" value="1"/>
</dbReference>
<sequence>MMDTVVNDYLATWNAQGEQRTALLQNTFAQDVTYTDPLAETTGRAELDAVIDAVQRQFAGMTFTPIGKPDRHHSQVRFQWGLGPAGAEPVVVGFDVVVLDGDGRVADVRGFLDKVPA</sequence>
<comment type="caution">
    <text evidence="2">The sequence shown here is derived from an EMBL/GenBank/DDBJ whole genome shotgun (WGS) entry which is preliminary data.</text>
</comment>
<accession>A0A849ALC6</accession>
<dbReference type="Gene3D" id="3.10.450.50">
    <property type="match status" value="1"/>
</dbReference>
<evidence type="ECO:0000259" key="1">
    <source>
        <dbReference type="Pfam" id="PF12680"/>
    </source>
</evidence>
<dbReference type="AlphaFoldDB" id="A0A849ALC6"/>
<gene>
    <name evidence="2" type="ORF">HJ588_16615</name>
</gene>
<proteinExistence type="predicted"/>
<dbReference type="Proteomes" id="UP000557772">
    <property type="component" value="Unassembled WGS sequence"/>
</dbReference>
<dbReference type="InterPro" id="IPR032710">
    <property type="entry name" value="NTF2-like_dom_sf"/>
</dbReference>
<name>A0A849ALC6_9MICO</name>
<evidence type="ECO:0000313" key="2">
    <source>
        <dbReference type="EMBL" id="NNG40883.1"/>
    </source>
</evidence>
<dbReference type="InterPro" id="IPR037401">
    <property type="entry name" value="SnoaL-like"/>
</dbReference>
<organism evidence="2 3">
    <name type="scientific">Flexivirga aerilata</name>
    <dbReference type="NCBI Taxonomy" id="1656889"/>
    <lineage>
        <taxon>Bacteria</taxon>
        <taxon>Bacillati</taxon>
        <taxon>Actinomycetota</taxon>
        <taxon>Actinomycetes</taxon>
        <taxon>Micrococcales</taxon>
        <taxon>Dermacoccaceae</taxon>
        <taxon>Flexivirga</taxon>
    </lineage>
</organism>
<reference evidence="2 3" key="1">
    <citation type="submission" date="2020-05" db="EMBL/GenBank/DDBJ databases">
        <title>Flexivirga sp. ID2601S isolated from air conditioner.</title>
        <authorList>
            <person name="Kim D.H."/>
        </authorList>
    </citation>
    <scope>NUCLEOTIDE SEQUENCE [LARGE SCALE GENOMIC DNA]</scope>
    <source>
        <strain evidence="2 3">ID2601S</strain>
    </source>
</reference>
<evidence type="ECO:0000313" key="3">
    <source>
        <dbReference type="Proteomes" id="UP000557772"/>
    </source>
</evidence>
<keyword evidence="3" id="KW-1185">Reference proteome</keyword>
<dbReference type="SUPFAM" id="SSF54427">
    <property type="entry name" value="NTF2-like"/>
    <property type="match status" value="1"/>
</dbReference>
<feature type="domain" description="SnoaL-like" evidence="1">
    <location>
        <begin position="6"/>
        <end position="107"/>
    </location>
</feature>